<dbReference type="AlphaFoldDB" id="W2N856"/>
<protein>
    <submittedName>
        <fullName evidence="2">Uncharacterized protein</fullName>
    </submittedName>
</protein>
<gene>
    <name evidence="2" type="ORF">L914_10035</name>
    <name evidence="1" type="ORF">L915_10164</name>
</gene>
<dbReference type="EMBL" id="KI693237">
    <property type="protein sequence ID" value="ETM44761.1"/>
    <property type="molecule type" value="Genomic_DNA"/>
</dbReference>
<accession>W2N856</accession>
<proteinExistence type="predicted"/>
<evidence type="ECO:0000313" key="2">
    <source>
        <dbReference type="EMBL" id="ETM44761.1"/>
    </source>
</evidence>
<dbReference type="EMBL" id="KI686646">
    <property type="protein sequence ID" value="ETK84915.1"/>
    <property type="molecule type" value="Genomic_DNA"/>
</dbReference>
<dbReference type="Proteomes" id="UP000053236">
    <property type="component" value="Unassembled WGS sequence"/>
</dbReference>
<evidence type="ECO:0000313" key="1">
    <source>
        <dbReference type="EMBL" id="ETK84915.1"/>
    </source>
</evidence>
<feature type="non-terminal residue" evidence="2">
    <location>
        <position position="78"/>
    </location>
</feature>
<reference evidence="1" key="1">
    <citation type="submission" date="2013-11" db="EMBL/GenBank/DDBJ databases">
        <title>The Genome Sequence of Phytophthora parasitica CJ02B3.</title>
        <authorList>
            <consortium name="The Broad Institute Genomics Platform"/>
            <person name="Russ C."/>
            <person name="Tyler B."/>
            <person name="Panabieres F."/>
            <person name="Shan W."/>
            <person name="Tripathy S."/>
            <person name="Grunwald N."/>
            <person name="Machado M."/>
            <person name="Johnson C.S."/>
            <person name="Arredondo F."/>
            <person name="Hong C."/>
            <person name="Coffey M."/>
            <person name="Young S.K."/>
            <person name="Zeng Q."/>
            <person name="Gargeya S."/>
            <person name="Fitzgerald M."/>
            <person name="Abouelleil A."/>
            <person name="Alvarado L."/>
            <person name="Chapman S.B."/>
            <person name="Gainer-Dewar J."/>
            <person name="Goldberg J."/>
            <person name="Griggs A."/>
            <person name="Gujja S."/>
            <person name="Hansen M."/>
            <person name="Howarth C."/>
            <person name="Imamovic A."/>
            <person name="Ireland A."/>
            <person name="Larimer J."/>
            <person name="McCowan C."/>
            <person name="Murphy C."/>
            <person name="Pearson M."/>
            <person name="Poon T.W."/>
            <person name="Priest M."/>
            <person name="Roberts A."/>
            <person name="Saif S."/>
            <person name="Shea T."/>
            <person name="Sykes S."/>
            <person name="Wortman J."/>
            <person name="Nusbaum C."/>
            <person name="Birren B."/>
        </authorList>
    </citation>
    <scope>NUCLEOTIDE SEQUENCE [LARGE SCALE GENOMIC DNA]</scope>
    <source>
        <strain evidence="1">CJ02B3</strain>
    </source>
</reference>
<reference evidence="2" key="2">
    <citation type="submission" date="2013-11" db="EMBL/GenBank/DDBJ databases">
        <title>The Genome Sequence of Phytophthora parasitica IAC_01/95.</title>
        <authorList>
            <consortium name="The Broad Institute Genomics Platform"/>
            <person name="Russ C."/>
            <person name="Tyler B."/>
            <person name="Panabieres F."/>
            <person name="Shan W."/>
            <person name="Tripathy S."/>
            <person name="Grunwald N."/>
            <person name="Machado M."/>
            <person name="Johnson C.S."/>
            <person name="Arredondo F."/>
            <person name="Hong C."/>
            <person name="Coffey M."/>
            <person name="Young S.K."/>
            <person name="Zeng Q."/>
            <person name="Gargeya S."/>
            <person name="Fitzgerald M."/>
            <person name="Abouelleil A."/>
            <person name="Alvarado L."/>
            <person name="Chapman S.B."/>
            <person name="Gainer-Dewar J."/>
            <person name="Goldberg J."/>
            <person name="Griggs A."/>
            <person name="Gujja S."/>
            <person name="Hansen M."/>
            <person name="Howarth C."/>
            <person name="Imamovic A."/>
            <person name="Ireland A."/>
            <person name="Larimer J."/>
            <person name="McCowan C."/>
            <person name="Murphy C."/>
            <person name="Pearson M."/>
            <person name="Poon T.W."/>
            <person name="Priest M."/>
            <person name="Roberts A."/>
            <person name="Saif S."/>
            <person name="Shea T."/>
            <person name="Sykes S."/>
            <person name="Wortman J."/>
            <person name="Nusbaum C."/>
            <person name="Birren B."/>
        </authorList>
    </citation>
    <scope>NUCLEOTIDE SEQUENCE [LARGE SCALE GENOMIC DNA]</scope>
    <source>
        <strain evidence="2">IAC_01/95</strain>
    </source>
</reference>
<name>W2N856_PHYNI</name>
<sequence length="78" mass="9303">MPMLYLEVKEWQWPPLYPEAQARVYTRNDAFMNSEGNYPIRGVPDSIPGVCYRSSSKGWRTQKLCREYLKERRVMRGD</sequence>
<dbReference type="Proteomes" id="UP000054532">
    <property type="component" value="Unassembled WGS sequence"/>
</dbReference>
<organism evidence="2">
    <name type="scientific">Phytophthora nicotianae</name>
    <name type="common">Potato buckeye rot agent</name>
    <name type="synonym">Phytophthora parasitica</name>
    <dbReference type="NCBI Taxonomy" id="4792"/>
    <lineage>
        <taxon>Eukaryota</taxon>
        <taxon>Sar</taxon>
        <taxon>Stramenopiles</taxon>
        <taxon>Oomycota</taxon>
        <taxon>Peronosporomycetes</taxon>
        <taxon>Peronosporales</taxon>
        <taxon>Peronosporaceae</taxon>
        <taxon>Phytophthora</taxon>
    </lineage>
</organism>